<sequence>MEKYLIHMLIHLKERDIREGVELVNHFQQEKNKCSYIRTLATKELCPNRNAP</sequence>
<evidence type="ECO:0000313" key="2">
    <source>
        <dbReference type="Proteomes" id="UP001234989"/>
    </source>
</evidence>
<name>A0AAF0UNV1_SOLVR</name>
<accession>A0AAF0UNV1</accession>
<protein>
    <submittedName>
        <fullName evidence="1">Uncharacterized protein</fullName>
    </submittedName>
</protein>
<dbReference type="AlphaFoldDB" id="A0AAF0UNV1"/>
<proteinExistence type="predicted"/>
<gene>
    <name evidence="1" type="ORF">MTR67_042699</name>
</gene>
<reference evidence="1" key="1">
    <citation type="submission" date="2023-08" db="EMBL/GenBank/DDBJ databases">
        <title>A de novo genome assembly of Solanum verrucosum Schlechtendal, a Mexican diploid species geographically isolated from the other diploid A-genome species in potato relatives.</title>
        <authorList>
            <person name="Hosaka K."/>
        </authorList>
    </citation>
    <scope>NUCLEOTIDE SEQUENCE</scope>
    <source>
        <tissue evidence="1">Young leaves</tissue>
    </source>
</reference>
<dbReference type="Proteomes" id="UP001234989">
    <property type="component" value="Chromosome 10"/>
</dbReference>
<dbReference type="EMBL" id="CP133621">
    <property type="protein sequence ID" value="WMV49314.1"/>
    <property type="molecule type" value="Genomic_DNA"/>
</dbReference>
<organism evidence="1 2">
    <name type="scientific">Solanum verrucosum</name>
    <dbReference type="NCBI Taxonomy" id="315347"/>
    <lineage>
        <taxon>Eukaryota</taxon>
        <taxon>Viridiplantae</taxon>
        <taxon>Streptophyta</taxon>
        <taxon>Embryophyta</taxon>
        <taxon>Tracheophyta</taxon>
        <taxon>Spermatophyta</taxon>
        <taxon>Magnoliopsida</taxon>
        <taxon>eudicotyledons</taxon>
        <taxon>Gunneridae</taxon>
        <taxon>Pentapetalae</taxon>
        <taxon>asterids</taxon>
        <taxon>lamiids</taxon>
        <taxon>Solanales</taxon>
        <taxon>Solanaceae</taxon>
        <taxon>Solanoideae</taxon>
        <taxon>Solaneae</taxon>
        <taxon>Solanum</taxon>
    </lineage>
</organism>
<evidence type="ECO:0000313" key="1">
    <source>
        <dbReference type="EMBL" id="WMV49314.1"/>
    </source>
</evidence>
<keyword evidence="2" id="KW-1185">Reference proteome</keyword>